<reference evidence="1" key="1">
    <citation type="submission" date="2012-12" db="EMBL/GenBank/DDBJ databases">
        <authorList>
            <person name="Pethick F.E."/>
            <person name="MacFadyen A.C."/>
            <person name="Tang Z."/>
            <person name="Sangal V."/>
            <person name="Tze-Tze L."/>
            <person name="Chu J."/>
            <person name="Guo M."/>
            <person name="Kirby R."/>
            <person name="Hoskisson P.A."/>
            <person name="Herron P.R."/>
            <person name="Hunter I.S."/>
        </authorList>
    </citation>
    <scope>NUCLEOTIDE SEQUENCE</scope>
    <source>
        <strain evidence="1">ATCC 10970</strain>
    </source>
</reference>
<proteinExistence type="predicted"/>
<evidence type="ECO:0000313" key="1">
    <source>
        <dbReference type="EMBL" id="QST81376.1"/>
    </source>
</evidence>
<protein>
    <submittedName>
        <fullName evidence="1">Lasso RiPP family leader peptide-containing protein</fullName>
    </submittedName>
</protein>
<dbReference type="EMBL" id="CP048261">
    <property type="protein sequence ID" value="QST81376.1"/>
    <property type="molecule type" value="Genomic_DNA"/>
</dbReference>
<gene>
    <name evidence="1" type="ORF">SRIM_015505</name>
</gene>
<dbReference type="RefSeq" id="WP_106434792.1">
    <property type="nucleotide sequence ID" value="NZ_CP048261.1"/>
</dbReference>
<accession>A0A8A1UKU7</accession>
<dbReference type="AlphaFoldDB" id="A0A8A1UKU7"/>
<organism evidence="1 2">
    <name type="scientific">Streptomyces rimosus subsp. rimosus (strain ATCC 10970 / DSM 40260 / JCM 4667 / NRRL 2234)</name>
    <dbReference type="NCBI Taxonomy" id="1265868"/>
    <lineage>
        <taxon>Bacteria</taxon>
        <taxon>Bacillati</taxon>
        <taxon>Actinomycetota</taxon>
        <taxon>Actinomycetes</taxon>
        <taxon>Kitasatosporales</taxon>
        <taxon>Streptomycetaceae</taxon>
        <taxon>Streptomyces</taxon>
    </lineage>
</organism>
<sequence length="47" mass="5175">MREAPEANETAEYEPPELAEAGAFAERTLGFTGELSDSWGGQHSTFW</sequence>
<reference evidence="1" key="3">
    <citation type="journal article" date="2021" name="bioRxiv">
        <title>Bilateral symmetry of linear streptomycete chromosomes.</title>
        <authorList>
            <person name="Algora-Gallardo L."/>
            <person name="Schniete J.K."/>
            <person name="Mark D.R."/>
            <person name="Hunter I.S."/>
            <person name="Herron P.R."/>
        </authorList>
    </citation>
    <scope>NUCLEOTIDE SEQUENCE</scope>
    <source>
        <strain evidence="1">ATCC 10970</strain>
    </source>
</reference>
<reference evidence="1" key="2">
    <citation type="submission" date="2020-01" db="EMBL/GenBank/DDBJ databases">
        <authorList>
            <person name="Algora L."/>
            <person name="Schniete J.K."/>
            <person name="MacFadyen A."/>
            <person name="Hoskisson P.A."/>
            <person name="Hunter I.S."/>
            <person name="Herron P.R."/>
        </authorList>
    </citation>
    <scope>NUCLEOTIDE SEQUENCE</scope>
    <source>
        <strain evidence="1">ATCC 10970</strain>
    </source>
</reference>
<dbReference type="Proteomes" id="UP000011074">
    <property type="component" value="Chromosome"/>
</dbReference>
<evidence type="ECO:0000313" key="2">
    <source>
        <dbReference type="Proteomes" id="UP000011074"/>
    </source>
</evidence>
<name>A0A8A1UKU7_STRR1</name>
<dbReference type="NCBIfam" id="NF033521">
    <property type="entry name" value="lasso_leader_L3"/>
    <property type="match status" value="1"/>
</dbReference>
<dbReference type="GeneID" id="66855381"/>